<evidence type="ECO:0008006" key="4">
    <source>
        <dbReference type="Google" id="ProtNLM"/>
    </source>
</evidence>
<keyword evidence="3" id="KW-1185">Reference proteome</keyword>
<protein>
    <recommendedName>
        <fullName evidence="4">Adhesin</fullName>
    </recommendedName>
</protein>
<evidence type="ECO:0000256" key="1">
    <source>
        <dbReference type="SAM" id="SignalP"/>
    </source>
</evidence>
<evidence type="ECO:0000313" key="3">
    <source>
        <dbReference type="Proteomes" id="UP000218968"/>
    </source>
</evidence>
<dbReference type="EMBL" id="CP023406">
    <property type="protein sequence ID" value="ATD68553.1"/>
    <property type="molecule type" value="Genomic_DNA"/>
</dbReference>
<sequence>MSKYTKKTLAVALVAALTIPAAAFAFQLQTDGDQTPEAIASQLGLEVTMSEPVEFVTQIRDVIIGRTTGFQVLVTLEDGAQFNGAPTLTAGDGLTGGWDVQLAAGGTDGSIDAQFTVSPTAPASTVSEGVILQFAELALQNVRTTGTTRLSVQLRDPVSGAQLHAATREIISRNNGLEISCEPTVNPDRIDVGGENPKALFVEYQGASGYPIGEGSQTTTDLGQIDFAATSGFSFTDETTLNSQIAGNFAGFTNVFLSVDGEGGTCSNEVAAYVINDAGTLATLEDDGVFEGAGGTATLCVTVDGETPIAAQTFQVTNGVDGNWSASACPVAPLQYNGSVVKVYHVNPAGNTTAQSFVRVMNPSLSAGRVTITGIDDAGNTSQGAVSFDLPSRGSMQINSEDLENGNAGKGLTGSLGDGVGKWRLEVTGEFQGMLVQGLNRNTTNGTVTNLTDADGEFEQRLLHEGGGF</sequence>
<name>A0A290XHJ6_9GAMM</name>
<accession>A0A290XHJ6</accession>
<dbReference type="KEGG" id="lum:CNR27_14840"/>
<reference evidence="3" key="1">
    <citation type="submission" date="2017-09" db="EMBL/GenBank/DDBJ databases">
        <title>Luteimonas liuhanmingii sp.nov., isolated from the intestinal contents of Tibetan Plateau Pika in Yushu, Qinghai Province, China.</title>
        <authorList>
            <person name="Gui Z."/>
        </authorList>
    </citation>
    <scope>NUCLEOTIDE SEQUENCE [LARGE SCALE GENOMIC DNA]</scope>
    <source>
        <strain evidence="3">100111</strain>
    </source>
</reference>
<dbReference type="RefSeq" id="WP_096300012.1">
    <property type="nucleotide sequence ID" value="NZ_CP023406.1"/>
</dbReference>
<gene>
    <name evidence="2" type="ORF">CNR27_14840</name>
</gene>
<feature type="chain" id="PRO_5012357949" description="Adhesin" evidence="1">
    <location>
        <begin position="26"/>
        <end position="469"/>
    </location>
</feature>
<dbReference type="OrthoDB" id="6054164at2"/>
<proteinExistence type="predicted"/>
<keyword evidence="1" id="KW-0732">Signal</keyword>
<organism evidence="2 3">
    <name type="scientific">Luteimonas chenhongjianii</name>
    <dbReference type="NCBI Taxonomy" id="2006110"/>
    <lineage>
        <taxon>Bacteria</taxon>
        <taxon>Pseudomonadati</taxon>
        <taxon>Pseudomonadota</taxon>
        <taxon>Gammaproteobacteria</taxon>
        <taxon>Lysobacterales</taxon>
        <taxon>Lysobacteraceae</taxon>
        <taxon>Luteimonas</taxon>
    </lineage>
</organism>
<dbReference type="Proteomes" id="UP000218968">
    <property type="component" value="Chromosome"/>
</dbReference>
<evidence type="ECO:0000313" key="2">
    <source>
        <dbReference type="EMBL" id="ATD68553.1"/>
    </source>
</evidence>
<dbReference type="AlphaFoldDB" id="A0A290XHJ6"/>
<feature type="signal peptide" evidence="1">
    <location>
        <begin position="1"/>
        <end position="25"/>
    </location>
</feature>